<dbReference type="InterPro" id="IPR011990">
    <property type="entry name" value="TPR-like_helical_dom_sf"/>
</dbReference>
<keyword evidence="2" id="KW-1185">Reference proteome</keyword>
<dbReference type="PANTHER" id="PTHR15175">
    <property type="entry name" value="NEUTROPHIL CYTOSOLIC FACTOR 2, NEUTROPHIL NADPH OXIDASE FACTOR 2"/>
    <property type="match status" value="1"/>
</dbReference>
<dbReference type="Ensembl" id="ENSLLTT00000023905.1">
    <property type="protein sequence ID" value="ENSLLTP00000023052.1"/>
    <property type="gene ID" value="ENSLLTG00000017057.1"/>
</dbReference>
<dbReference type="PANTHER" id="PTHR15175:SF4">
    <property type="entry name" value="NADPH OXIDASE ACTIVATOR 1"/>
    <property type="match status" value="1"/>
</dbReference>
<sequence length="104" mass="11756">MAYQQLLRDWNRGVLALEKGNLDAALDIFCSIKNPPSKIDFNIGCLYLQQGNLIQALEVRETTFSATVGSNHTIKKEVETLEKVDFLNKVQTNFVQSHNVIYLA</sequence>
<evidence type="ECO:0000313" key="1">
    <source>
        <dbReference type="Ensembl" id="ENSLLTP00000023052.1"/>
    </source>
</evidence>
<dbReference type="GO" id="GO:0016176">
    <property type="term" value="F:superoxide-generating NADPH oxidase activator activity"/>
    <property type="evidence" value="ECO:0007669"/>
    <property type="project" value="TreeGrafter"/>
</dbReference>
<accession>A0A8C5SUG0</accession>
<dbReference type="GO" id="GO:0042554">
    <property type="term" value="P:superoxide anion generation"/>
    <property type="evidence" value="ECO:0007669"/>
    <property type="project" value="TreeGrafter"/>
</dbReference>
<reference evidence="1" key="1">
    <citation type="submission" date="2025-08" db="UniProtKB">
        <authorList>
            <consortium name="Ensembl"/>
        </authorList>
    </citation>
    <scope>IDENTIFICATION</scope>
</reference>
<dbReference type="InterPro" id="IPR051864">
    <property type="entry name" value="NCF2_NOXA1"/>
</dbReference>
<name>A0A8C5SUG0_LATLA</name>
<reference evidence="1" key="2">
    <citation type="submission" date="2025-09" db="UniProtKB">
        <authorList>
            <consortium name="Ensembl"/>
        </authorList>
    </citation>
    <scope>IDENTIFICATION</scope>
</reference>
<dbReference type="Gene3D" id="1.25.40.10">
    <property type="entry name" value="Tetratricopeptide repeat domain"/>
    <property type="match status" value="1"/>
</dbReference>
<evidence type="ECO:0000313" key="2">
    <source>
        <dbReference type="Proteomes" id="UP000694406"/>
    </source>
</evidence>
<organism evidence="1 2">
    <name type="scientific">Laticauda laticaudata</name>
    <name type="common">Blue-ringed sea krait</name>
    <name type="synonym">Blue-lipped sea krait</name>
    <dbReference type="NCBI Taxonomy" id="8630"/>
    <lineage>
        <taxon>Eukaryota</taxon>
        <taxon>Metazoa</taxon>
        <taxon>Chordata</taxon>
        <taxon>Craniata</taxon>
        <taxon>Vertebrata</taxon>
        <taxon>Euteleostomi</taxon>
        <taxon>Lepidosauria</taxon>
        <taxon>Squamata</taxon>
        <taxon>Bifurcata</taxon>
        <taxon>Unidentata</taxon>
        <taxon>Episquamata</taxon>
        <taxon>Toxicofera</taxon>
        <taxon>Serpentes</taxon>
        <taxon>Colubroidea</taxon>
        <taxon>Elapidae</taxon>
        <taxon>Laticaudinae</taxon>
        <taxon>Laticauda</taxon>
    </lineage>
</organism>
<dbReference type="Proteomes" id="UP000694406">
    <property type="component" value="Unplaced"/>
</dbReference>
<protein>
    <recommendedName>
        <fullName evidence="3">Tetratricopeptide repeat protein</fullName>
    </recommendedName>
</protein>
<dbReference type="AlphaFoldDB" id="A0A8C5SUG0"/>
<evidence type="ECO:0008006" key="3">
    <source>
        <dbReference type="Google" id="ProtNLM"/>
    </source>
</evidence>
<proteinExistence type="predicted"/>